<feature type="transmembrane region" description="Helical" evidence="2">
    <location>
        <begin position="53"/>
        <end position="73"/>
    </location>
</feature>
<dbReference type="SUPFAM" id="SSF54106">
    <property type="entry name" value="LysM domain"/>
    <property type="match status" value="1"/>
</dbReference>
<feature type="compositionally biased region" description="Low complexity" evidence="1">
    <location>
        <begin position="290"/>
        <end position="316"/>
    </location>
</feature>
<dbReference type="SUPFAM" id="SSF48452">
    <property type="entry name" value="TPR-like"/>
    <property type="match status" value="1"/>
</dbReference>
<reference evidence="4 5" key="1">
    <citation type="submission" date="2019-10" db="EMBL/GenBank/DDBJ databases">
        <title>Georgenia wutianyii sp. nov. and Georgenia yuyongxinii sp. nov. isolated from plateau pika (Ochotona curzoniae) in the Qinghai-Tibet plateau of China.</title>
        <authorList>
            <person name="Tian Z."/>
        </authorList>
    </citation>
    <scope>NUCLEOTIDE SEQUENCE [LARGE SCALE GENOMIC DNA]</scope>
    <source>
        <strain evidence="4 5">DSM 21501</strain>
    </source>
</reference>
<gene>
    <name evidence="4" type="ORF">GB883_04190</name>
</gene>
<protein>
    <submittedName>
        <fullName evidence="4">LysM peptidoglycan-binding domain-containing protein</fullName>
    </submittedName>
</protein>
<keyword evidence="2" id="KW-0812">Transmembrane</keyword>
<dbReference type="Pfam" id="PF01476">
    <property type="entry name" value="LysM"/>
    <property type="match status" value="2"/>
</dbReference>
<feature type="compositionally biased region" description="Basic and acidic residues" evidence="1">
    <location>
        <begin position="1022"/>
        <end position="1031"/>
    </location>
</feature>
<dbReference type="InterPro" id="IPR052196">
    <property type="entry name" value="Bact_Kbp"/>
</dbReference>
<dbReference type="PANTHER" id="PTHR34700">
    <property type="entry name" value="POTASSIUM BINDING PROTEIN KBP"/>
    <property type="match status" value="1"/>
</dbReference>
<dbReference type="RefSeq" id="WP_152202696.1">
    <property type="nucleotide sequence ID" value="NZ_VUKF01000017.1"/>
</dbReference>
<feature type="transmembrane region" description="Helical" evidence="2">
    <location>
        <begin position="12"/>
        <end position="33"/>
    </location>
</feature>
<feature type="region of interest" description="Disordered" evidence="1">
    <location>
        <begin position="290"/>
        <end position="343"/>
    </location>
</feature>
<dbReference type="EMBL" id="WHJE01000011">
    <property type="protein sequence ID" value="KAE8765367.1"/>
    <property type="molecule type" value="Genomic_DNA"/>
</dbReference>
<keyword evidence="5" id="KW-1185">Reference proteome</keyword>
<proteinExistence type="predicted"/>
<feature type="transmembrane region" description="Helical" evidence="2">
    <location>
        <begin position="94"/>
        <end position="115"/>
    </location>
</feature>
<evidence type="ECO:0000313" key="5">
    <source>
        <dbReference type="Proteomes" id="UP000451860"/>
    </source>
</evidence>
<dbReference type="PANTHER" id="PTHR34700:SF4">
    <property type="entry name" value="PHAGE-LIKE ELEMENT PBSX PROTEIN XKDP"/>
    <property type="match status" value="1"/>
</dbReference>
<evidence type="ECO:0000313" key="4">
    <source>
        <dbReference type="EMBL" id="KAE8765367.1"/>
    </source>
</evidence>
<dbReference type="OrthoDB" id="8444614at2"/>
<dbReference type="AlphaFoldDB" id="A0A7J5USV8"/>
<comment type="caution">
    <text evidence="4">The sequence shown here is derived from an EMBL/GenBank/DDBJ whole genome shotgun (WGS) entry which is preliminary data.</text>
</comment>
<accession>A0A7J5USV8</accession>
<feature type="domain" description="LysM" evidence="3">
    <location>
        <begin position="170"/>
        <end position="220"/>
    </location>
</feature>
<dbReference type="InterPro" id="IPR011990">
    <property type="entry name" value="TPR-like_helical_dom_sf"/>
</dbReference>
<organism evidence="4 5">
    <name type="scientific">Georgenia thermotolerans</name>
    <dbReference type="NCBI Taxonomy" id="527326"/>
    <lineage>
        <taxon>Bacteria</taxon>
        <taxon>Bacillati</taxon>
        <taxon>Actinomycetota</taxon>
        <taxon>Actinomycetes</taxon>
        <taxon>Micrococcales</taxon>
        <taxon>Bogoriellaceae</taxon>
        <taxon>Georgenia</taxon>
    </lineage>
</organism>
<evidence type="ECO:0000256" key="1">
    <source>
        <dbReference type="SAM" id="MobiDB-lite"/>
    </source>
</evidence>
<dbReference type="InterPro" id="IPR018392">
    <property type="entry name" value="LysM"/>
</dbReference>
<name>A0A7J5USV8_9MICO</name>
<dbReference type="CDD" id="cd00118">
    <property type="entry name" value="LysM"/>
    <property type="match status" value="2"/>
</dbReference>
<dbReference type="PROSITE" id="PS51782">
    <property type="entry name" value="LYSM"/>
    <property type="match status" value="1"/>
</dbReference>
<keyword evidence="2" id="KW-1133">Transmembrane helix</keyword>
<evidence type="ECO:0000256" key="2">
    <source>
        <dbReference type="SAM" id="Phobius"/>
    </source>
</evidence>
<feature type="region of interest" description="Disordered" evidence="1">
    <location>
        <begin position="1022"/>
        <end position="1056"/>
    </location>
</feature>
<dbReference type="InterPro" id="IPR036779">
    <property type="entry name" value="LysM_dom_sf"/>
</dbReference>
<dbReference type="SMART" id="SM00257">
    <property type="entry name" value="LysM"/>
    <property type="match status" value="2"/>
</dbReference>
<keyword evidence="2" id="KW-0472">Membrane</keyword>
<evidence type="ECO:0000259" key="3">
    <source>
        <dbReference type="PROSITE" id="PS51782"/>
    </source>
</evidence>
<dbReference type="Gene3D" id="3.10.350.10">
    <property type="entry name" value="LysM domain"/>
    <property type="match status" value="2"/>
</dbReference>
<sequence length="1056" mass="113168">MTILRRRLIGLAALLIICALMAGVPALLLHVGATPWTADWSSVRFRIRMADDGTLLVLLLSIVAWLGWAYLAWGLIAEAMARARGIRAPQVRGFALSNGVAVKLLDVAALLFATVPTLAPLTAAPAHATVVAQAPLAPAAREQPAMRPAAAVPTAAAAEPAPPLAEPATVPYTVRQGDSLWKIAKNLLGDGRRYHELVALNTELLERDPGFILPGTVLQVPDTRPIQTAPDGAYVVQPGDTLSQIAADLLSDADRWPELLEESKHTIQPDGDQLSDPDLIRPGWVITYPAAMPTTPPATEQAPPVQEPTAPKAPADAAEREAEPAPVPDVQPSEPAPTAGPLRHDVADAEAPEEDPDVEEDDQRPAWLLPGLTGAGAILAGSLYLTVRARRRTRLRLRKPGYAIAPLPPELVDTDKSIHLAGADAAGRVQRLQAMLGELSTSYPGLTSFPRITAVELTDTTATLRLADDGDLPGPWAGTGRTWTAPLHAQQLDTEHWPPAPLLVTVGDDADGHVWLLNLEQLRRITLTGPADRVEAFARHLAAEIALSPWAKICDVDAYGVLDPGQAMPSADYLHRVDDDTTFLTWVNDEVDPARAPGFDPDRFHVLLTGAEHSADEGVRTFAQHLAHHPTRPAGVLVVLGGPPRDGYAEIVLTDHGRLRVPSLGLEVRATGLSAGEATSIAAVVELVDDLDDHTANVPYPVDESAAEGPGALVDVGGSLRAEFVSPRPDDPAEPAGPGSLLAAAATDYAEASPITTDDVAALAPVAPPETTAKVEETDPGLDDDVADWFDKTIHRPRVWLLGPVKARTKEDPTPIAKRPGLYTGALAYLALRGERGATTDQVSNALDINPDRVRGHMSVLRKWLGTNIRTGAAHMPPADKSEAARERGVPVYVVEDVLVDLDLFRRLRARGEARGERGINDLRTALKLITGQPFEHADTKGWMWVFEGSRLDLTIAAAVVDVACIVAADALRGDDLVTARWAVEVARKASPHDENPVLHQVEILLREGNQEAAQALYRDAITRRSDDDRPGPATSTHTRDASSRWDWAGTRRRPN</sequence>
<dbReference type="Proteomes" id="UP000451860">
    <property type="component" value="Unassembled WGS sequence"/>
</dbReference>